<dbReference type="Gene3D" id="1.20.190.20">
    <property type="entry name" value="14-3-3 domain"/>
    <property type="match status" value="1"/>
</dbReference>
<dbReference type="Proteomes" id="UP001633002">
    <property type="component" value="Unassembled WGS sequence"/>
</dbReference>
<dbReference type="InterPro" id="IPR000308">
    <property type="entry name" value="14-3-3"/>
</dbReference>
<proteinExistence type="inferred from homology"/>
<feature type="domain" description="14-3-3" evidence="3">
    <location>
        <begin position="15"/>
        <end position="254"/>
    </location>
</feature>
<evidence type="ECO:0000259" key="3">
    <source>
        <dbReference type="SMART" id="SM00101"/>
    </source>
</evidence>
<name>A0ABD3GV32_9MARC</name>
<evidence type="ECO:0000313" key="4">
    <source>
        <dbReference type="EMBL" id="KAL3683100.1"/>
    </source>
</evidence>
<gene>
    <name evidence="4" type="ORF">R1sor_001122</name>
</gene>
<accession>A0ABD3GV32</accession>
<evidence type="ECO:0000256" key="2">
    <source>
        <dbReference type="PIRSR" id="PIRSR000868-1"/>
    </source>
</evidence>
<dbReference type="EMBL" id="JBJQOH010000006">
    <property type="protein sequence ID" value="KAL3683100.1"/>
    <property type="molecule type" value="Genomic_DNA"/>
</dbReference>
<dbReference type="PRINTS" id="PR00305">
    <property type="entry name" value="1433ZETA"/>
</dbReference>
<dbReference type="PANTHER" id="PTHR18860">
    <property type="entry name" value="14-3-3 PROTEIN"/>
    <property type="match status" value="1"/>
</dbReference>
<organism evidence="4 5">
    <name type="scientific">Riccia sorocarpa</name>
    <dbReference type="NCBI Taxonomy" id="122646"/>
    <lineage>
        <taxon>Eukaryota</taxon>
        <taxon>Viridiplantae</taxon>
        <taxon>Streptophyta</taxon>
        <taxon>Embryophyta</taxon>
        <taxon>Marchantiophyta</taxon>
        <taxon>Marchantiopsida</taxon>
        <taxon>Marchantiidae</taxon>
        <taxon>Marchantiales</taxon>
        <taxon>Ricciaceae</taxon>
        <taxon>Riccia</taxon>
    </lineage>
</organism>
<dbReference type="PIRSF" id="PIRSF000868">
    <property type="entry name" value="14-3-3"/>
    <property type="match status" value="1"/>
</dbReference>
<dbReference type="InterPro" id="IPR023410">
    <property type="entry name" value="14-3-3_domain"/>
</dbReference>
<sequence>MAAKEDAKENAEGPKAKSIYMARVAEQADRYDDMANSMEDVAKTAGVEELTTEERNLLSVAFKSAIIARRTSWRVVSFMEQTEEDADLSIRVKGYREKIESELTAICQRMLKLLDAPLIPSATTAEAKVFYLKMKGDYYRYLAEFKTGPERKEAVDNTLHAYLAGQEIACKELSPTNPLRLGLALNFSVFYTEIMNSPAKSCALARQAVHEAVVELDALGQDSYKDSTLIMQLLRDNLTLWTEEGEDAKEKCRGFEAPPI</sequence>
<keyword evidence="5" id="KW-1185">Reference proteome</keyword>
<evidence type="ECO:0000313" key="5">
    <source>
        <dbReference type="Proteomes" id="UP001633002"/>
    </source>
</evidence>
<dbReference type="SMART" id="SM00101">
    <property type="entry name" value="14_3_3"/>
    <property type="match status" value="1"/>
</dbReference>
<dbReference type="InterPro" id="IPR036815">
    <property type="entry name" value="14-3-3_dom_sf"/>
</dbReference>
<comment type="similarity">
    <text evidence="1">Belongs to the 14-3-3 family.</text>
</comment>
<dbReference type="SUPFAM" id="SSF48445">
    <property type="entry name" value="14-3-3 protein"/>
    <property type="match status" value="1"/>
</dbReference>
<evidence type="ECO:0000256" key="1">
    <source>
        <dbReference type="ARBA" id="ARBA00006141"/>
    </source>
</evidence>
<comment type="caution">
    <text evidence="4">The sequence shown here is derived from an EMBL/GenBank/DDBJ whole genome shotgun (WGS) entry which is preliminary data.</text>
</comment>
<reference evidence="4 5" key="1">
    <citation type="submission" date="2024-09" db="EMBL/GenBank/DDBJ databases">
        <title>Chromosome-scale assembly of Riccia sorocarpa.</title>
        <authorList>
            <person name="Paukszto L."/>
        </authorList>
    </citation>
    <scope>NUCLEOTIDE SEQUENCE [LARGE SCALE GENOMIC DNA]</scope>
    <source>
        <strain evidence="4">LP-2024</strain>
        <tissue evidence="4">Aerial parts of the thallus</tissue>
    </source>
</reference>
<protein>
    <recommendedName>
        <fullName evidence="3">14-3-3 domain-containing protein</fullName>
    </recommendedName>
</protein>
<feature type="site" description="Interaction with phosphoserine on interacting protein" evidence="2">
    <location>
        <position position="70"/>
    </location>
</feature>
<feature type="site" description="Interaction with phosphoserine on interacting protein" evidence="2">
    <location>
        <position position="140"/>
    </location>
</feature>
<dbReference type="Pfam" id="PF00244">
    <property type="entry name" value="14-3-3"/>
    <property type="match status" value="1"/>
</dbReference>
<dbReference type="AlphaFoldDB" id="A0ABD3GV32"/>